<feature type="region of interest" description="Disordered" evidence="1">
    <location>
        <begin position="107"/>
        <end position="166"/>
    </location>
</feature>
<protein>
    <submittedName>
        <fullName evidence="2">Uncharacterized protein</fullName>
    </submittedName>
</protein>
<evidence type="ECO:0000313" key="2">
    <source>
        <dbReference type="EMBL" id="QND60980.1"/>
    </source>
</evidence>
<dbReference type="AlphaFoldDB" id="A0A7G6T2J8"/>
<evidence type="ECO:0000313" key="3">
    <source>
        <dbReference type="Proteomes" id="UP000515465"/>
    </source>
</evidence>
<dbReference type="EMBL" id="CP050296">
    <property type="protein sequence ID" value="QND60980.1"/>
    <property type="molecule type" value="Genomic_DNA"/>
</dbReference>
<dbReference type="RefSeq" id="WP_183460287.1">
    <property type="nucleotide sequence ID" value="NZ_CP050296.1"/>
</dbReference>
<accession>A0A7G6T2J8</accession>
<proteinExistence type="predicted"/>
<reference evidence="3" key="1">
    <citation type="journal article" date="2020" name="Mol. Plant Microbe">
        <title>Rhizobial microsymbionts of the narrowly endemic Oxytropis species growing in Kamchatka are characterized by significant genetic diversity and possess a set of genes that are associated with T3SS and T6SS secretion systems and can affect the development of symbiosis.</title>
        <authorList>
            <person name="Safronova V."/>
            <person name="Guro P."/>
            <person name="Sazanova A."/>
            <person name="Kuznetsova I."/>
            <person name="Belimov A."/>
            <person name="Yakubov V."/>
            <person name="Chirak E."/>
            <person name="Afonin A."/>
            <person name="Gogolev Y."/>
            <person name="Andronov E."/>
            <person name="Tikhonovich I."/>
        </authorList>
    </citation>
    <scope>NUCLEOTIDE SEQUENCE [LARGE SCALE GENOMIC DNA]</scope>
    <source>
        <strain evidence="3">583</strain>
    </source>
</reference>
<name>A0A7G6T2J8_9HYPH</name>
<sequence>MADAINKVTFTGLESQICVAFNMVDVLMDMRETHFCKSGDDNIIVTSTEAARLFFIACQAEAITHKLKKAYYEAWDNERGEGGAPGIGQLGALIAAHTAALADYDAMPDEDTTSQRPSGALVRRSPRRAKPCSPIGLSTSLKPRAKPSSWRRAGRSSNGTTLTKST</sequence>
<evidence type="ECO:0000256" key="1">
    <source>
        <dbReference type="SAM" id="MobiDB-lite"/>
    </source>
</evidence>
<dbReference type="Proteomes" id="UP000515465">
    <property type="component" value="Chromosome"/>
</dbReference>
<gene>
    <name evidence="2" type="ORF">HB778_34265</name>
</gene>
<organism evidence="2 3">
    <name type="scientific">Mesorhizobium huakuii</name>
    <dbReference type="NCBI Taxonomy" id="28104"/>
    <lineage>
        <taxon>Bacteria</taxon>
        <taxon>Pseudomonadati</taxon>
        <taxon>Pseudomonadota</taxon>
        <taxon>Alphaproteobacteria</taxon>
        <taxon>Hyphomicrobiales</taxon>
        <taxon>Phyllobacteriaceae</taxon>
        <taxon>Mesorhizobium</taxon>
    </lineage>
</organism>
<feature type="compositionally biased region" description="Polar residues" evidence="1">
    <location>
        <begin position="155"/>
        <end position="166"/>
    </location>
</feature>